<dbReference type="EMBL" id="CP157893">
    <property type="protein sequence ID" value="XBT18279.1"/>
    <property type="molecule type" value="Genomic_DNA"/>
</dbReference>
<dbReference type="InterPro" id="IPR009012">
    <property type="entry name" value="GrpE_head"/>
</dbReference>
<keyword evidence="2" id="KW-0143">Chaperone</keyword>
<dbReference type="Gene3D" id="3.90.20.20">
    <property type="match status" value="1"/>
</dbReference>
<proteinExistence type="inferred from homology"/>
<evidence type="ECO:0000256" key="2">
    <source>
        <dbReference type="ARBA" id="ARBA00023186"/>
    </source>
</evidence>
<dbReference type="InterPro" id="IPR000740">
    <property type="entry name" value="GrpE"/>
</dbReference>
<dbReference type="PANTHER" id="PTHR21237:SF23">
    <property type="entry name" value="GRPE PROTEIN HOMOLOG, MITOCHONDRIAL"/>
    <property type="match status" value="1"/>
</dbReference>
<dbReference type="InterPro" id="IPR013805">
    <property type="entry name" value="GrpE_CC"/>
</dbReference>
<evidence type="ECO:0000256" key="1">
    <source>
        <dbReference type="ARBA" id="ARBA00009054"/>
    </source>
</evidence>
<comment type="similarity">
    <text evidence="1 3">Belongs to the GrpE family.</text>
</comment>
<dbReference type="GO" id="GO:0006457">
    <property type="term" value="P:protein folding"/>
    <property type="evidence" value="ECO:0007669"/>
    <property type="project" value="InterPro"/>
</dbReference>
<dbReference type="PRINTS" id="PR00773">
    <property type="entry name" value="GRPEPROTEIN"/>
</dbReference>
<reference evidence="4" key="1">
    <citation type="submission" date="2024-06" db="EMBL/GenBank/DDBJ databases">
        <title>Diversity, functionality, and evolutionary history of bacterial symbionts in false click beetles (Coleoptera, Throscidae).</title>
        <authorList>
            <person name="Wierz J.C."/>
            <person name="Malm H."/>
            <person name="Kaltenpoth M."/>
            <person name="Engl T."/>
        </authorList>
    </citation>
    <scope>NUCLEOTIDE SEQUENCE</scope>
    <source>
        <strain evidence="4">Tser</strain>
    </source>
</reference>
<protein>
    <submittedName>
        <fullName evidence="4">Nucleotide exchange factor GrpE</fullName>
    </submittedName>
</protein>
<dbReference type="Pfam" id="PF01025">
    <property type="entry name" value="GrpE"/>
    <property type="match status" value="1"/>
</dbReference>
<evidence type="ECO:0000256" key="3">
    <source>
        <dbReference type="RuleBase" id="RU004478"/>
    </source>
</evidence>
<dbReference type="Gene3D" id="2.30.22.10">
    <property type="entry name" value="Head domain of nucleotide exchange factor GrpE"/>
    <property type="match status" value="1"/>
</dbReference>
<sequence length="127" mass="15358">MKLLSDYQNQYKRFQKEKIDILKYSNKELILSVLPIVDDFKRSFLFLKKKKNIYLGIHLIYKKLLMILKNYGLKKSNTKIGDKYDYSKHEVIDRIKKKKKNIVLEIIENGYYLNNSLIRYDKVIISF</sequence>
<evidence type="ECO:0000313" key="4">
    <source>
        <dbReference type="EMBL" id="XBT18279.1"/>
    </source>
</evidence>
<organism evidence="4">
    <name type="scientific">Candidatus Shikimatogenerans sp. Tser</name>
    <dbReference type="NCBI Taxonomy" id="3158568"/>
    <lineage>
        <taxon>Bacteria</taxon>
        <taxon>Pseudomonadati</taxon>
        <taxon>Bacteroidota</taxon>
        <taxon>Flavobacteriia</taxon>
        <taxon>Flavobacteriales</taxon>
        <taxon>Candidatus Shikimatogenerans</taxon>
    </lineage>
</organism>
<dbReference type="GO" id="GO:0042803">
    <property type="term" value="F:protein homodimerization activity"/>
    <property type="evidence" value="ECO:0007669"/>
    <property type="project" value="InterPro"/>
</dbReference>
<name>A0AAU7QR42_9FLAO</name>
<dbReference type="PANTHER" id="PTHR21237">
    <property type="entry name" value="GRPE PROTEIN"/>
    <property type="match status" value="1"/>
</dbReference>
<dbReference type="GO" id="GO:0000774">
    <property type="term" value="F:adenyl-nucleotide exchange factor activity"/>
    <property type="evidence" value="ECO:0007669"/>
    <property type="project" value="InterPro"/>
</dbReference>
<dbReference type="GO" id="GO:0051087">
    <property type="term" value="F:protein-folding chaperone binding"/>
    <property type="evidence" value="ECO:0007669"/>
    <property type="project" value="InterPro"/>
</dbReference>
<dbReference type="SUPFAM" id="SSF51064">
    <property type="entry name" value="Head domain of nucleotide exchange factor GrpE"/>
    <property type="match status" value="1"/>
</dbReference>
<accession>A0AAU7QR42</accession>
<gene>
    <name evidence="4" type="primary">grpE</name>
    <name evidence="4" type="ORF">ABNO52_00730</name>
</gene>
<dbReference type="SUPFAM" id="SSF58014">
    <property type="entry name" value="Coiled-coil domain of nucleotide exchange factor GrpE"/>
    <property type="match status" value="1"/>
</dbReference>
<dbReference type="AlphaFoldDB" id="A0AAU7QR42"/>
<dbReference type="GO" id="GO:0051082">
    <property type="term" value="F:unfolded protein binding"/>
    <property type="evidence" value="ECO:0007669"/>
    <property type="project" value="TreeGrafter"/>
</dbReference>